<sequence length="67" mass="7385">MNRLIYGNESSSIAVGAGMRHTDVKWTAYGGSGIYSNEEGFRKGQRKAPDWEKASATGKRFRWASSA</sequence>
<keyword evidence="2" id="KW-1185">Reference proteome</keyword>
<evidence type="ECO:0000313" key="1">
    <source>
        <dbReference type="EMBL" id="WHS96516.1"/>
    </source>
</evidence>
<organism evidence="1 2">
    <name type="scientific">Sinorhizobium kummerowiae</name>
    <dbReference type="NCBI Taxonomy" id="158892"/>
    <lineage>
        <taxon>Bacteria</taxon>
        <taxon>Pseudomonadati</taxon>
        <taxon>Pseudomonadota</taxon>
        <taxon>Alphaproteobacteria</taxon>
        <taxon>Hyphomicrobiales</taxon>
        <taxon>Rhizobiaceae</taxon>
        <taxon>Sinorhizobium/Ensifer group</taxon>
        <taxon>Sinorhizobium</taxon>
    </lineage>
</organism>
<dbReference type="Proteomes" id="UP001233264">
    <property type="component" value="Plasmid pSkuCCBAU71714a"/>
</dbReference>
<accession>A0ABY8TF22</accession>
<evidence type="ECO:0008006" key="3">
    <source>
        <dbReference type="Google" id="ProtNLM"/>
    </source>
</evidence>
<dbReference type="InterPro" id="IPR053724">
    <property type="entry name" value="OMP_A26_sf"/>
</dbReference>
<proteinExistence type="predicted"/>
<dbReference type="EMBL" id="CP120366">
    <property type="protein sequence ID" value="WHS96516.1"/>
    <property type="molecule type" value="Genomic_DNA"/>
</dbReference>
<gene>
    <name evidence="1" type="ORF">PZL22_005415</name>
</gene>
<dbReference type="Gene3D" id="2.40.128.90">
    <property type="entry name" value="OMPT-like"/>
    <property type="match status" value="1"/>
</dbReference>
<name>A0ABY8TF22_9HYPH</name>
<geneLocation type="plasmid" evidence="1 2">
    <name>pSkuCCBAU71714a</name>
</geneLocation>
<dbReference type="SUPFAM" id="SSF69917">
    <property type="entry name" value="OMPT-like"/>
    <property type="match status" value="1"/>
</dbReference>
<keyword evidence="1" id="KW-0614">Plasmid</keyword>
<reference evidence="1 2" key="1">
    <citation type="submission" date="2023-03" db="EMBL/GenBank/DDBJ databases">
        <authorList>
            <person name="Menendez E."/>
            <person name="Kaur S."/>
            <person name="Flores-Felix J.D."/>
            <person name="diCenzo G.C."/>
            <person name="Peix A."/>
            <person name="Velazquez E."/>
        </authorList>
    </citation>
    <scope>NUCLEOTIDE SEQUENCE [LARGE SCALE GENOMIC DNA]</scope>
    <source>
        <strain evidence="1 2">CCBAU 71714</strain>
        <plasmid evidence="1 2">pSkuCCBAU71714a</plasmid>
    </source>
</reference>
<protein>
    <recommendedName>
        <fullName evidence="3">Omptin family outer membrane protease</fullName>
    </recommendedName>
</protein>
<dbReference type="InterPro" id="IPR020080">
    <property type="entry name" value="OM_adhesin/peptidase_omptin"/>
</dbReference>
<evidence type="ECO:0000313" key="2">
    <source>
        <dbReference type="Proteomes" id="UP001233264"/>
    </source>
</evidence>